<dbReference type="InterPro" id="IPR017517">
    <property type="entry name" value="Maleyloyr_isom"/>
</dbReference>
<sequence length="275" mass="29768">MDESNVFADLADDCAEFDRLLDTLEPDDWARPTPAPGWEIRHQVAHLSAVFRMAAMAASDGEAFRALTAQLSDDFDANVAVALSRYLDGGTAALRGRWREEWTTAVEALAGVPAGQVVPWLVRPLPAPVLAAAGMMELFAHGQDVADALGRTPERTDRIRHVVDFAVRTWDFGYLSRGLAPVGQGFRYELTAPSGEVWVHGPQDAELVEGPAIDLCLLVTRRRHRDDLGLRATGADADHWLDIAQAYRGPAGPGRRPGQFTAGAIKAPGAAGRDR</sequence>
<dbReference type="NCBIfam" id="TIGR03083">
    <property type="entry name" value="maleylpyruvate isomerase family mycothiol-dependent enzyme"/>
    <property type="match status" value="1"/>
</dbReference>
<dbReference type="Proteomes" id="UP000198707">
    <property type="component" value="Unassembled WGS sequence"/>
</dbReference>
<evidence type="ECO:0000313" key="4">
    <source>
        <dbReference type="Proteomes" id="UP000198707"/>
    </source>
</evidence>
<feature type="domain" description="Mycothiol-dependent maleylpyruvate isomerase metal-binding" evidence="2">
    <location>
        <begin position="11"/>
        <end position="146"/>
    </location>
</feature>
<accession>A0A1H7BWA5</accession>
<dbReference type="SUPFAM" id="SSF109854">
    <property type="entry name" value="DinB/YfiT-like putative metalloenzymes"/>
    <property type="match status" value="1"/>
</dbReference>
<organism evidence="3 4">
    <name type="scientific">Micromonospora phaseoli</name>
    <dbReference type="NCBI Taxonomy" id="1144548"/>
    <lineage>
        <taxon>Bacteria</taxon>
        <taxon>Bacillati</taxon>
        <taxon>Actinomycetota</taxon>
        <taxon>Actinomycetes</taxon>
        <taxon>Micromonosporales</taxon>
        <taxon>Micromonosporaceae</taxon>
        <taxon>Micromonospora</taxon>
    </lineage>
</organism>
<evidence type="ECO:0000259" key="2">
    <source>
        <dbReference type="Pfam" id="PF11716"/>
    </source>
</evidence>
<dbReference type="Pfam" id="PF11716">
    <property type="entry name" value="MDMPI_N"/>
    <property type="match status" value="1"/>
</dbReference>
<protein>
    <submittedName>
        <fullName evidence="3">TIGR03084 family protein</fullName>
    </submittedName>
</protein>
<keyword evidence="4" id="KW-1185">Reference proteome</keyword>
<dbReference type="InterPro" id="IPR017518">
    <property type="entry name" value="CHP03084"/>
</dbReference>
<reference evidence="4" key="1">
    <citation type="submission" date="2016-10" db="EMBL/GenBank/DDBJ databases">
        <authorList>
            <person name="Varghese N."/>
            <person name="Submissions S."/>
        </authorList>
    </citation>
    <scope>NUCLEOTIDE SEQUENCE [LARGE SCALE GENOMIC DNA]</scope>
    <source>
        <strain evidence="4">CGMCC 4.7038</strain>
    </source>
</reference>
<dbReference type="NCBIfam" id="TIGR03084">
    <property type="entry name" value="TIGR03084 family metal-binding protein"/>
    <property type="match status" value="1"/>
</dbReference>
<dbReference type="GO" id="GO:0046872">
    <property type="term" value="F:metal ion binding"/>
    <property type="evidence" value="ECO:0007669"/>
    <property type="project" value="InterPro"/>
</dbReference>
<dbReference type="InterPro" id="IPR034660">
    <property type="entry name" value="DinB/YfiT-like"/>
</dbReference>
<gene>
    <name evidence="3" type="ORF">SAMN05443287_10867</name>
</gene>
<proteinExistence type="predicted"/>
<feature type="region of interest" description="Disordered" evidence="1">
    <location>
        <begin position="251"/>
        <end position="275"/>
    </location>
</feature>
<dbReference type="EMBL" id="FNYV01000008">
    <property type="protein sequence ID" value="SEJ81731.1"/>
    <property type="molecule type" value="Genomic_DNA"/>
</dbReference>
<dbReference type="InterPro" id="IPR024344">
    <property type="entry name" value="MDMPI_metal-binding"/>
</dbReference>
<evidence type="ECO:0000256" key="1">
    <source>
        <dbReference type="SAM" id="MobiDB-lite"/>
    </source>
</evidence>
<dbReference type="STRING" id="1144548.SAMN05443287_10867"/>
<dbReference type="AlphaFoldDB" id="A0A1H7BWA5"/>
<dbReference type="RefSeq" id="WP_092381614.1">
    <property type="nucleotide sequence ID" value="NZ_BOPI01000004.1"/>
</dbReference>
<evidence type="ECO:0000313" key="3">
    <source>
        <dbReference type="EMBL" id="SEJ81731.1"/>
    </source>
</evidence>
<dbReference type="Gene3D" id="1.20.120.450">
    <property type="entry name" value="dinb family like domain"/>
    <property type="match status" value="1"/>
</dbReference>
<name>A0A1H7BWA5_9ACTN</name>
<dbReference type="OrthoDB" id="113180at2"/>